<dbReference type="Gene3D" id="3.30.750.24">
    <property type="entry name" value="STAS domain"/>
    <property type="match status" value="1"/>
</dbReference>
<feature type="domain" description="STAS" evidence="1">
    <location>
        <begin position="3"/>
        <end position="100"/>
    </location>
</feature>
<dbReference type="InterPro" id="IPR036513">
    <property type="entry name" value="STAS_dom_sf"/>
</dbReference>
<dbReference type="EMBL" id="CACVAY010000072">
    <property type="protein sequence ID" value="CAA6815747.1"/>
    <property type="molecule type" value="Genomic_DNA"/>
</dbReference>
<evidence type="ECO:0000313" key="2">
    <source>
        <dbReference type="EMBL" id="CAA6815747.1"/>
    </source>
</evidence>
<dbReference type="CDD" id="cd07043">
    <property type="entry name" value="STAS_anti-anti-sigma_factors"/>
    <property type="match status" value="1"/>
</dbReference>
<reference evidence="2" key="1">
    <citation type="submission" date="2020-01" db="EMBL/GenBank/DDBJ databases">
        <authorList>
            <person name="Meier V. D."/>
            <person name="Meier V D."/>
        </authorList>
    </citation>
    <scope>NUCLEOTIDE SEQUENCE</scope>
    <source>
        <strain evidence="2">HLG_WM_MAG_07</strain>
    </source>
</reference>
<dbReference type="Pfam" id="PF01740">
    <property type="entry name" value="STAS"/>
    <property type="match status" value="1"/>
</dbReference>
<dbReference type="SUPFAM" id="SSF52091">
    <property type="entry name" value="SpoIIaa-like"/>
    <property type="match status" value="1"/>
</dbReference>
<proteinExistence type="predicted"/>
<dbReference type="InterPro" id="IPR002645">
    <property type="entry name" value="STAS_dom"/>
</dbReference>
<accession>A0A6S6TH15</accession>
<protein>
    <recommendedName>
        <fullName evidence="1">STAS domain-containing protein</fullName>
    </recommendedName>
</protein>
<dbReference type="AlphaFoldDB" id="A0A6S6TH15"/>
<evidence type="ECO:0000259" key="1">
    <source>
        <dbReference type="PROSITE" id="PS50801"/>
    </source>
</evidence>
<sequence>MVKGMRMFNKDGVFTIVPEGKLDGDVAKHLEGCLLSEEVRGSEAVVIDLKDISVVTADGIRVFLNAHIDSQTSGRKLQLTNPNSAVSELLQTVGLTELIA</sequence>
<gene>
    <name evidence="2" type="ORF">HELGO_WM16446</name>
</gene>
<dbReference type="PROSITE" id="PS50801">
    <property type="entry name" value="STAS"/>
    <property type="match status" value="1"/>
</dbReference>
<organism evidence="2">
    <name type="scientific">uncultured Thiotrichaceae bacterium</name>
    <dbReference type="NCBI Taxonomy" id="298394"/>
    <lineage>
        <taxon>Bacteria</taxon>
        <taxon>Pseudomonadati</taxon>
        <taxon>Pseudomonadota</taxon>
        <taxon>Gammaproteobacteria</taxon>
        <taxon>Thiotrichales</taxon>
        <taxon>Thiotrichaceae</taxon>
        <taxon>environmental samples</taxon>
    </lineage>
</organism>
<name>A0A6S6TH15_9GAMM</name>